<dbReference type="InterPro" id="IPR015988">
    <property type="entry name" value="STAT_TF_CC"/>
</dbReference>
<keyword evidence="5" id="KW-0804">Transcription</keyword>
<dbReference type="PANTHER" id="PTHR11801">
    <property type="entry name" value="SIGNAL TRANSDUCER AND ACTIVATOR OF TRANSCRIPTION"/>
    <property type="match status" value="1"/>
</dbReference>
<feature type="compositionally biased region" description="Basic and acidic residues" evidence="7">
    <location>
        <begin position="45"/>
        <end position="55"/>
    </location>
</feature>
<keyword evidence="2" id="KW-0727">SH2 domain</keyword>
<evidence type="ECO:0000256" key="3">
    <source>
        <dbReference type="ARBA" id="ARBA00023015"/>
    </source>
</evidence>
<dbReference type="Gene3D" id="3.30.505.10">
    <property type="entry name" value="SH2 domain"/>
    <property type="match status" value="1"/>
</dbReference>
<dbReference type="Proteomes" id="UP000028990">
    <property type="component" value="Unassembled WGS sequence"/>
</dbReference>
<evidence type="ECO:0000256" key="5">
    <source>
        <dbReference type="ARBA" id="ARBA00023163"/>
    </source>
</evidence>
<dbReference type="SUPFAM" id="SSF55550">
    <property type="entry name" value="SH2 domain"/>
    <property type="match status" value="1"/>
</dbReference>
<dbReference type="GO" id="GO:0007165">
    <property type="term" value="P:signal transduction"/>
    <property type="evidence" value="ECO:0007669"/>
    <property type="project" value="InterPro"/>
</dbReference>
<comment type="subcellular location">
    <subcellularLocation>
        <location evidence="1">Nucleus</location>
    </subcellularLocation>
</comment>
<keyword evidence="4" id="KW-0238">DNA-binding</keyword>
<gene>
    <name evidence="8" type="ORF">H920_10073</name>
</gene>
<sequence>MGSSLSPASASPRALLLGAFPLPACRASGLLLPSPHGTSRSPPPDPHRPEQRHEPAGSGRDQNTYDGCPLELVRCIRHILYSEQRLVREATSNWPRSWGRGGQAGEGKGRSVCSHKGSWWCSMTRSERAGSRGGEQLSQTFEELRLGTQDTESELKKLQQAQEYFIIQYQESLRLQGEQGQDLNNGCVLEVKRAERQRQGWCRGVRFVFDGKELAFRGLSVSWSQFSRVTILGLVSRQRAHSPPNGTFLLRFSDSEMGILTIAWKSTPEWWVCVSPTPAHPAVDRTPWKGPQALHRDMGCLCVLPDWPKDKAFSRCYMPVLANAVDGYVKPQINPNPILDQDGHFKLDKTVDVAQHVEALLCRPRLPGHVPLPPAGLFSPATAPCPEPARLLPGQGTQERSWHCCAHWCLRRPCGHSVGLGTWLQQRWP</sequence>
<dbReference type="InterPro" id="IPR001217">
    <property type="entry name" value="STAT"/>
</dbReference>
<dbReference type="Gene3D" id="1.20.1050.20">
    <property type="entry name" value="STAT transcription factor, all-alpha domain"/>
    <property type="match status" value="1"/>
</dbReference>
<evidence type="ECO:0000256" key="1">
    <source>
        <dbReference type="ARBA" id="ARBA00004123"/>
    </source>
</evidence>
<evidence type="ECO:0000256" key="4">
    <source>
        <dbReference type="ARBA" id="ARBA00023125"/>
    </source>
</evidence>
<keyword evidence="6" id="KW-0539">Nucleus</keyword>
<dbReference type="SUPFAM" id="SSF47655">
    <property type="entry name" value="STAT"/>
    <property type="match status" value="1"/>
</dbReference>
<keyword evidence="9" id="KW-1185">Reference proteome</keyword>
<evidence type="ECO:0000256" key="7">
    <source>
        <dbReference type="SAM" id="MobiDB-lite"/>
    </source>
</evidence>
<evidence type="ECO:0000313" key="9">
    <source>
        <dbReference type="Proteomes" id="UP000028990"/>
    </source>
</evidence>
<organism evidence="8 9">
    <name type="scientific">Fukomys damarensis</name>
    <name type="common">Damaraland mole rat</name>
    <name type="synonym">Cryptomys damarensis</name>
    <dbReference type="NCBI Taxonomy" id="885580"/>
    <lineage>
        <taxon>Eukaryota</taxon>
        <taxon>Metazoa</taxon>
        <taxon>Chordata</taxon>
        <taxon>Craniata</taxon>
        <taxon>Vertebrata</taxon>
        <taxon>Euteleostomi</taxon>
        <taxon>Mammalia</taxon>
        <taxon>Eutheria</taxon>
        <taxon>Euarchontoglires</taxon>
        <taxon>Glires</taxon>
        <taxon>Rodentia</taxon>
        <taxon>Hystricomorpha</taxon>
        <taxon>Bathyergidae</taxon>
        <taxon>Fukomys</taxon>
    </lineage>
</organism>
<feature type="region of interest" description="Disordered" evidence="7">
    <location>
        <begin position="31"/>
        <end position="65"/>
    </location>
</feature>
<dbReference type="InterPro" id="IPR036860">
    <property type="entry name" value="SH2_dom_sf"/>
</dbReference>
<accession>A0A091DDF4</accession>
<dbReference type="GO" id="GO:0005634">
    <property type="term" value="C:nucleus"/>
    <property type="evidence" value="ECO:0007669"/>
    <property type="project" value="UniProtKB-SubCell"/>
</dbReference>
<name>A0A091DDF4_FUKDA</name>
<evidence type="ECO:0000256" key="6">
    <source>
        <dbReference type="ARBA" id="ARBA00023242"/>
    </source>
</evidence>
<dbReference type="GO" id="GO:0003677">
    <property type="term" value="F:DNA binding"/>
    <property type="evidence" value="ECO:0007669"/>
    <property type="project" value="UniProtKB-KW"/>
</dbReference>
<protein>
    <submittedName>
        <fullName evidence="8">Signal transducer and activator of transcription 5A</fullName>
    </submittedName>
</protein>
<keyword evidence="3" id="KW-0805">Transcription regulation</keyword>
<evidence type="ECO:0000313" key="8">
    <source>
        <dbReference type="EMBL" id="KFO28533.1"/>
    </source>
</evidence>
<dbReference type="EMBL" id="KN122754">
    <property type="protein sequence ID" value="KFO28533.1"/>
    <property type="molecule type" value="Genomic_DNA"/>
</dbReference>
<evidence type="ECO:0000256" key="2">
    <source>
        <dbReference type="ARBA" id="ARBA00022999"/>
    </source>
</evidence>
<dbReference type="AlphaFoldDB" id="A0A091DDF4"/>
<reference evidence="8 9" key="1">
    <citation type="submission" date="2013-11" db="EMBL/GenBank/DDBJ databases">
        <title>The Damaraland mole rat (Fukomys damarensis) genome and evolution of African mole rats.</title>
        <authorList>
            <person name="Gladyshev V.N."/>
            <person name="Fang X."/>
        </authorList>
    </citation>
    <scope>NUCLEOTIDE SEQUENCE [LARGE SCALE GENOMIC DNA]</scope>
    <source>
        <tissue evidence="8">Liver</tissue>
    </source>
</reference>
<proteinExistence type="predicted"/>
<dbReference type="GO" id="GO:0003700">
    <property type="term" value="F:DNA-binding transcription factor activity"/>
    <property type="evidence" value="ECO:0007669"/>
    <property type="project" value="InterPro"/>
</dbReference>
<feature type="region of interest" description="Disordered" evidence="7">
    <location>
        <begin position="96"/>
        <end position="115"/>
    </location>
</feature>